<sequence>MDATQFPPITITVTPPTPEPVTKNDHQTTGISVEKPVQPTAGLKATSQLRANKRLSSSFSDLGSSGVSVGKNGSIWG</sequence>
<proteinExistence type="predicted"/>
<evidence type="ECO:0000256" key="1">
    <source>
        <dbReference type="SAM" id="MobiDB-lite"/>
    </source>
</evidence>
<organism evidence="2 3">
    <name type="scientific">Endozoicomonas montiporae CL-33</name>
    <dbReference type="NCBI Taxonomy" id="570277"/>
    <lineage>
        <taxon>Bacteria</taxon>
        <taxon>Pseudomonadati</taxon>
        <taxon>Pseudomonadota</taxon>
        <taxon>Gammaproteobacteria</taxon>
        <taxon>Oceanospirillales</taxon>
        <taxon>Endozoicomonadaceae</taxon>
        <taxon>Endozoicomonas</taxon>
    </lineage>
</organism>
<dbReference type="EMBL" id="CP013251">
    <property type="protein sequence ID" value="AMO56263.1"/>
    <property type="molecule type" value="Genomic_DNA"/>
</dbReference>
<feature type="region of interest" description="Disordered" evidence="1">
    <location>
        <begin position="1"/>
        <end position="41"/>
    </location>
</feature>
<dbReference type="AlphaFoldDB" id="A0A142BBY7"/>
<accession>A0A142BBY7</accession>
<name>A0A142BBY7_9GAMM</name>
<dbReference type="Proteomes" id="UP000071065">
    <property type="component" value="Chromosome"/>
</dbReference>
<gene>
    <name evidence="2" type="ORF">EZMO1_2152</name>
</gene>
<evidence type="ECO:0000313" key="3">
    <source>
        <dbReference type="Proteomes" id="UP000071065"/>
    </source>
</evidence>
<evidence type="ECO:0000313" key="2">
    <source>
        <dbReference type="EMBL" id="AMO56263.1"/>
    </source>
</evidence>
<protein>
    <submittedName>
        <fullName evidence="2">Uncharacterized protein</fullName>
    </submittedName>
</protein>
<dbReference type="PATRIC" id="fig|570277.3.peg.2320"/>
<reference evidence="2 3" key="1">
    <citation type="journal article" date="2016" name="Front. Microbiol.">
        <title>Genomic Insight into the Host-Endosymbiont Relationship of Endozoicomonas montiporae CL-33(T) with its Coral Host.</title>
        <authorList>
            <person name="Ding J.-Y."/>
            <person name="Shiu J.-H."/>
            <person name="Chen W.-M."/>
            <person name="Chiang Y.-R."/>
            <person name="Tang S.-L."/>
        </authorList>
    </citation>
    <scope>NUCLEOTIDE SEQUENCE [LARGE SCALE GENOMIC DNA]</scope>
    <source>
        <strain evidence="2 3">CL-33</strain>
    </source>
</reference>
<feature type="region of interest" description="Disordered" evidence="1">
    <location>
        <begin position="56"/>
        <end position="77"/>
    </location>
</feature>
<dbReference type="KEGG" id="emp:EZMO1_2152"/>